<proteinExistence type="predicted"/>
<dbReference type="InterPro" id="IPR013783">
    <property type="entry name" value="Ig-like_fold"/>
</dbReference>
<evidence type="ECO:0000256" key="3">
    <source>
        <dbReference type="ARBA" id="ARBA00023157"/>
    </source>
</evidence>
<dbReference type="CDD" id="cd00063">
    <property type="entry name" value="FN3"/>
    <property type="match status" value="1"/>
</dbReference>
<evidence type="ECO:0008006" key="10">
    <source>
        <dbReference type="Google" id="ProtNLM"/>
    </source>
</evidence>
<evidence type="ECO:0000256" key="4">
    <source>
        <dbReference type="SAM" id="MobiDB-lite"/>
    </source>
</evidence>
<dbReference type="AlphaFoldDB" id="A0A8J2W9V0"/>
<dbReference type="PANTHER" id="PTHR23278">
    <property type="entry name" value="SIDESTEP PROTEIN"/>
    <property type="match status" value="1"/>
</dbReference>
<dbReference type="Pfam" id="PF13927">
    <property type="entry name" value="Ig_3"/>
    <property type="match status" value="2"/>
</dbReference>
<dbReference type="SUPFAM" id="SSF49265">
    <property type="entry name" value="Fibronectin type III"/>
    <property type="match status" value="1"/>
</dbReference>
<dbReference type="InterPro" id="IPR036116">
    <property type="entry name" value="FN3_sf"/>
</dbReference>
<protein>
    <recommendedName>
        <fullName evidence="10">Sidestep protein</fullName>
    </recommendedName>
</protein>
<gene>
    <name evidence="8" type="ORF">DGAL_LOCUS13934</name>
</gene>
<feature type="region of interest" description="Disordered" evidence="4">
    <location>
        <begin position="833"/>
        <end position="865"/>
    </location>
</feature>
<dbReference type="InterPro" id="IPR003599">
    <property type="entry name" value="Ig_sub"/>
</dbReference>
<comment type="caution">
    <text evidence="8">The sequence shown here is derived from an EMBL/GenBank/DDBJ whole genome shotgun (WGS) entry which is preliminary data.</text>
</comment>
<feature type="region of interest" description="Disordered" evidence="4">
    <location>
        <begin position="797"/>
        <end position="816"/>
    </location>
</feature>
<dbReference type="GO" id="GO:0016020">
    <property type="term" value="C:membrane"/>
    <property type="evidence" value="ECO:0007669"/>
    <property type="project" value="UniProtKB-SubCell"/>
</dbReference>
<keyword evidence="5" id="KW-0812">Transmembrane</keyword>
<dbReference type="OrthoDB" id="8825892at2759"/>
<feature type="domain" description="Ig-like" evidence="6">
    <location>
        <begin position="445"/>
        <end position="531"/>
    </location>
</feature>
<evidence type="ECO:0000259" key="7">
    <source>
        <dbReference type="PROSITE" id="PS50853"/>
    </source>
</evidence>
<dbReference type="InterPro" id="IPR036179">
    <property type="entry name" value="Ig-like_dom_sf"/>
</dbReference>
<dbReference type="PANTHER" id="PTHR23278:SF19">
    <property type="entry name" value="OBSCURIN"/>
    <property type="match status" value="1"/>
</dbReference>
<dbReference type="InterPro" id="IPR007110">
    <property type="entry name" value="Ig-like_dom"/>
</dbReference>
<evidence type="ECO:0000259" key="6">
    <source>
        <dbReference type="PROSITE" id="PS50835"/>
    </source>
</evidence>
<sequence>MLGQQKRPRPVPVEKVYVMAGDRVELVCDVTSSAAAFQQDDVGYAPAAAISSRSSLKGLRAGQQHHHAFNGYYTRHHIQSGERRRRNRRYNNNHHHRHSTTTTAGYVDGSLPFQQSELTTMDDGYLVLWFVDPDRKPFYSLDVRRGRSGRHWWNEERFGRRVRFLLPQAPSSSSTSMGGSFFKNASTTSTTLARLQIVNVTRQDGGDYRCRVDFNSAPSRNFKYRLVVIEPPSSVVILDGFLQQLSVVAGPLEEGNDLILTCKAYGGYPQPWVTWWQGGQLLDNTTDARSPESVSNLLVVPRVGRQHLHDAFTCQVTSSPHLAPIMKTVTLELHLRPFFVEILMPPTVTSTNQRAFAAGQSVEVKCRTSGSRPTPSITWWKGNKQIAPHLSAILNSDDGNVTESRLTLTPVSEDDASHLICRVKNSMIPGAVMEDSVRLDVHYPPEVGIALGSNINGDDVKEGDDLYIECHIRANPSFHKLQWTHNGVSLVHNVSAGVVLSNVSLVLRSVTHSRAGLYACSAANSRGETISQPSLRLRIQYAPRCRSVSAAGTVSGVSKQETASLDCQVDADPSNDVHFWWTFLGTPMKSNGSMMVTSSGDAILLPRSLFTTQGSASVLQYSPKSELDFGVVACWASNPVGNQREPCLFHVVPAGKPAAPSNCAIHNQTADSVRVDCQEAFDGGLQQTFGLELVDRNTRTLRYVFNNTKPVFTVYGLEPETAFLLNIYALNAKGRSQPITLETTTLRAALKHTGHALYFQMTPLLGVLVGAAVTLLLIVMTVAVVVHRRNRIKRQRQIINNQSGESQQQQTTALNGPNQPLLPLPHALPGADPHNPAFGGGGNSSTGNAVISSSNGGHPNLDGGQHQRAVLLNKTGKCNGSAVNGQSSSHLNKLSHSSHPKGVTVMNGQYHQHQQDPDIILREMVDYQPKRMLPAVMLMNNPAAIGGGTLPRGRGRLNKIILEEEDDGADLPASFHRGSELLGRSCSVQSPLSLSSRSSGTSWNIGVHHGGNNHWPAASGHQSPSLGLFTNNGALMQQQQHNMAADLLADCRLPESSL</sequence>
<dbReference type="SMART" id="SM00409">
    <property type="entry name" value="IG"/>
    <property type="match status" value="4"/>
</dbReference>
<feature type="compositionally biased region" description="Polar residues" evidence="4">
    <location>
        <begin position="803"/>
        <end position="813"/>
    </location>
</feature>
<dbReference type="Pfam" id="PF08205">
    <property type="entry name" value="C2-set_2"/>
    <property type="match status" value="1"/>
</dbReference>
<feature type="domain" description="Fibronectin type-III" evidence="7">
    <location>
        <begin position="659"/>
        <end position="749"/>
    </location>
</feature>
<feature type="transmembrane region" description="Helical" evidence="5">
    <location>
        <begin position="764"/>
        <end position="786"/>
    </location>
</feature>
<keyword evidence="9" id="KW-1185">Reference proteome</keyword>
<comment type="subcellular location">
    <subcellularLocation>
        <location evidence="1">Membrane</location>
        <topology evidence="1">Single-pass membrane protein</topology>
    </subcellularLocation>
</comment>
<evidence type="ECO:0000256" key="2">
    <source>
        <dbReference type="ARBA" id="ARBA00023136"/>
    </source>
</evidence>
<evidence type="ECO:0000256" key="1">
    <source>
        <dbReference type="ARBA" id="ARBA00004167"/>
    </source>
</evidence>
<dbReference type="InterPro" id="IPR013162">
    <property type="entry name" value="CD80_C2-set"/>
</dbReference>
<dbReference type="SUPFAM" id="SSF48726">
    <property type="entry name" value="Immunoglobulin"/>
    <property type="match status" value="5"/>
</dbReference>
<dbReference type="SMART" id="SM00408">
    <property type="entry name" value="IGc2"/>
    <property type="match status" value="4"/>
</dbReference>
<dbReference type="Proteomes" id="UP000789390">
    <property type="component" value="Unassembled WGS sequence"/>
</dbReference>
<evidence type="ECO:0000313" key="8">
    <source>
        <dbReference type="EMBL" id="CAH0110368.1"/>
    </source>
</evidence>
<keyword evidence="3" id="KW-1015">Disulfide bond</keyword>
<feature type="compositionally biased region" description="Polar residues" evidence="4">
    <location>
        <begin position="845"/>
        <end position="857"/>
    </location>
</feature>
<evidence type="ECO:0000313" key="9">
    <source>
        <dbReference type="Proteomes" id="UP000789390"/>
    </source>
</evidence>
<dbReference type="PROSITE" id="PS50853">
    <property type="entry name" value="FN3"/>
    <property type="match status" value="1"/>
</dbReference>
<dbReference type="Gene3D" id="2.60.40.10">
    <property type="entry name" value="Immunoglobulins"/>
    <property type="match status" value="6"/>
</dbReference>
<evidence type="ECO:0000256" key="5">
    <source>
        <dbReference type="SAM" id="Phobius"/>
    </source>
</evidence>
<dbReference type="InterPro" id="IPR003961">
    <property type="entry name" value="FN3_dom"/>
</dbReference>
<organism evidence="8 9">
    <name type="scientific">Daphnia galeata</name>
    <dbReference type="NCBI Taxonomy" id="27404"/>
    <lineage>
        <taxon>Eukaryota</taxon>
        <taxon>Metazoa</taxon>
        <taxon>Ecdysozoa</taxon>
        <taxon>Arthropoda</taxon>
        <taxon>Crustacea</taxon>
        <taxon>Branchiopoda</taxon>
        <taxon>Diplostraca</taxon>
        <taxon>Cladocera</taxon>
        <taxon>Anomopoda</taxon>
        <taxon>Daphniidae</taxon>
        <taxon>Daphnia</taxon>
    </lineage>
</organism>
<dbReference type="PROSITE" id="PS50835">
    <property type="entry name" value="IG_LIKE"/>
    <property type="match status" value="4"/>
</dbReference>
<dbReference type="SMART" id="SM00060">
    <property type="entry name" value="FN3"/>
    <property type="match status" value="1"/>
</dbReference>
<reference evidence="8" key="1">
    <citation type="submission" date="2021-11" db="EMBL/GenBank/DDBJ databases">
        <authorList>
            <person name="Schell T."/>
        </authorList>
    </citation>
    <scope>NUCLEOTIDE SEQUENCE</scope>
    <source>
        <strain evidence="8">M5</strain>
    </source>
</reference>
<accession>A0A8J2W9V0</accession>
<dbReference type="EMBL" id="CAKKLH010000303">
    <property type="protein sequence ID" value="CAH0110368.1"/>
    <property type="molecule type" value="Genomic_DNA"/>
</dbReference>
<dbReference type="InterPro" id="IPR003598">
    <property type="entry name" value="Ig_sub2"/>
</dbReference>
<feature type="domain" description="Ig-like" evidence="6">
    <location>
        <begin position="232"/>
        <end position="330"/>
    </location>
</feature>
<keyword evidence="5" id="KW-1133">Transmembrane helix</keyword>
<feature type="domain" description="Ig-like" evidence="6">
    <location>
        <begin position="543"/>
        <end position="638"/>
    </location>
</feature>
<keyword evidence="2 5" id="KW-0472">Membrane</keyword>
<feature type="domain" description="Ig-like" evidence="6">
    <location>
        <begin position="346"/>
        <end position="438"/>
    </location>
</feature>
<name>A0A8J2W9V0_9CRUS</name>